<proteinExistence type="predicted"/>
<dbReference type="EMBL" id="WNTK01000003">
    <property type="protein sequence ID" value="KAG9488431.1"/>
    <property type="molecule type" value="Genomic_DNA"/>
</dbReference>
<organism evidence="1 2">
    <name type="scientific">Eleutherodactylus coqui</name>
    <name type="common">Puerto Rican coqui</name>
    <dbReference type="NCBI Taxonomy" id="57060"/>
    <lineage>
        <taxon>Eukaryota</taxon>
        <taxon>Metazoa</taxon>
        <taxon>Chordata</taxon>
        <taxon>Craniata</taxon>
        <taxon>Vertebrata</taxon>
        <taxon>Euteleostomi</taxon>
        <taxon>Amphibia</taxon>
        <taxon>Batrachia</taxon>
        <taxon>Anura</taxon>
        <taxon>Neobatrachia</taxon>
        <taxon>Hyloidea</taxon>
        <taxon>Eleutherodactylidae</taxon>
        <taxon>Eleutherodactylinae</taxon>
        <taxon>Eleutherodactylus</taxon>
        <taxon>Eleutherodactylus</taxon>
    </lineage>
</organism>
<comment type="caution">
    <text evidence="1">The sequence shown here is derived from an EMBL/GenBank/DDBJ whole genome shotgun (WGS) entry which is preliminary data.</text>
</comment>
<keyword evidence="2" id="KW-1185">Reference proteome</keyword>
<evidence type="ECO:0000313" key="1">
    <source>
        <dbReference type="EMBL" id="KAG9488431.1"/>
    </source>
</evidence>
<reference evidence="1" key="1">
    <citation type="thesis" date="2020" institute="ProQuest LLC" country="789 East Eisenhower Parkway, Ann Arbor, MI, USA">
        <title>Comparative Genomics and Chromosome Evolution.</title>
        <authorList>
            <person name="Mudd A.B."/>
        </authorList>
    </citation>
    <scope>NUCLEOTIDE SEQUENCE</scope>
    <source>
        <strain evidence="1">HN-11 Male</strain>
        <tissue evidence="1">Kidney and liver</tissue>
    </source>
</reference>
<evidence type="ECO:0000313" key="2">
    <source>
        <dbReference type="Proteomes" id="UP000770717"/>
    </source>
</evidence>
<sequence>MKCPEQTNIYYIQAIAKEEHNKGVEGQQLLPGPDAQGSPKTLLPHKTSVLLMTHGRWGRLQILHGDPGTSKYTTDGVGSSSVILQTRLPIGNCINDTYKPLGATLPAECNAPPTPAQHISQC</sequence>
<accession>A0A8J6FJE7</accession>
<name>A0A8J6FJE7_ELECQ</name>
<dbReference type="AlphaFoldDB" id="A0A8J6FJE7"/>
<dbReference type="Proteomes" id="UP000770717">
    <property type="component" value="Unassembled WGS sequence"/>
</dbReference>
<gene>
    <name evidence="1" type="ORF">GDO78_007958</name>
</gene>
<protein>
    <submittedName>
        <fullName evidence="1">Uncharacterized protein</fullName>
    </submittedName>
</protein>